<evidence type="ECO:0000313" key="2">
    <source>
        <dbReference type="EMBL" id="CAC12406.1"/>
    </source>
</evidence>
<evidence type="ECO:0000313" key="3">
    <source>
        <dbReference type="Proteomes" id="UP000001024"/>
    </source>
</evidence>
<dbReference type="InterPro" id="IPR010982">
    <property type="entry name" value="Lambda_DNA-bd_dom_sf"/>
</dbReference>
<dbReference type="eggNOG" id="arCOG04060">
    <property type="taxonomic scope" value="Archaea"/>
</dbReference>
<name>Q9HIP9_THEAC</name>
<dbReference type="InterPro" id="IPR001387">
    <property type="entry name" value="Cro/C1-type_HTH"/>
</dbReference>
<dbReference type="Pfam" id="PF01381">
    <property type="entry name" value="HTH_3"/>
    <property type="match status" value="1"/>
</dbReference>
<dbReference type="STRING" id="273075.gene:9572506"/>
<dbReference type="CDD" id="cd00093">
    <property type="entry name" value="HTH_XRE"/>
    <property type="match status" value="1"/>
</dbReference>
<feature type="domain" description="HTH cro/C1-type" evidence="1">
    <location>
        <begin position="38"/>
        <end position="92"/>
    </location>
</feature>
<dbReference type="SUPFAM" id="SSF47413">
    <property type="entry name" value="lambda repressor-like DNA-binding domains"/>
    <property type="match status" value="1"/>
</dbReference>
<accession>Q9HIP9</accession>
<organism evidence="2 3">
    <name type="scientific">Thermoplasma acidophilum (strain ATCC 25905 / DSM 1728 / JCM 9062 / NBRC 15155 / AMRC-C165)</name>
    <dbReference type="NCBI Taxonomy" id="273075"/>
    <lineage>
        <taxon>Archaea</taxon>
        <taxon>Methanobacteriati</taxon>
        <taxon>Thermoplasmatota</taxon>
        <taxon>Thermoplasmata</taxon>
        <taxon>Thermoplasmatales</taxon>
        <taxon>Thermoplasmataceae</taxon>
        <taxon>Thermoplasma</taxon>
    </lineage>
</organism>
<protein>
    <recommendedName>
        <fullName evidence="1">HTH cro/C1-type domain-containing protein</fullName>
    </recommendedName>
</protein>
<dbReference type="EnsemblBacteria" id="CAC12406">
    <property type="protein sequence ID" value="CAC12406"/>
    <property type="gene ID" value="CAC12406"/>
</dbReference>
<dbReference type="InParanoid" id="Q9HIP9"/>
<dbReference type="Proteomes" id="UP000001024">
    <property type="component" value="Chromosome"/>
</dbReference>
<gene>
    <name evidence="2" type="ordered locus">Ta1282</name>
</gene>
<dbReference type="Gene3D" id="1.10.260.40">
    <property type="entry name" value="lambda repressor-like DNA-binding domains"/>
    <property type="match status" value="1"/>
</dbReference>
<dbReference type="InterPro" id="IPR017271">
    <property type="entry name" value="Tscrpt_reg_HTH_MJ1545_prd"/>
</dbReference>
<dbReference type="PIRSF" id="PIRSF037724">
    <property type="entry name" value="TF_HTH_MJ1545_prd"/>
    <property type="match status" value="1"/>
</dbReference>
<dbReference type="EMBL" id="AL445067">
    <property type="protein sequence ID" value="CAC12406.1"/>
    <property type="molecule type" value="Genomic_DNA"/>
</dbReference>
<proteinExistence type="predicted"/>
<dbReference type="AlphaFoldDB" id="Q9HIP9"/>
<reference evidence="2 3" key="1">
    <citation type="journal article" date="2000" name="Nature">
        <title>The genome sequence of the thermoacidophilic scavenger Thermoplasma acidophilum.</title>
        <authorList>
            <person name="Ruepp A."/>
            <person name="Graml W."/>
            <person name="Santos-Martinez M.L."/>
            <person name="Koretke K.K."/>
            <person name="Volker C."/>
            <person name="Mewes H.W."/>
            <person name="Frishman D."/>
            <person name="Stocker S."/>
            <person name="Lupas A.N."/>
            <person name="Baumeister W."/>
        </authorList>
    </citation>
    <scope>NUCLEOTIDE SEQUENCE [LARGE SCALE GENOMIC DNA]</scope>
    <source>
        <strain evidence="3">ATCC 25905 / DSM 1728 / JCM 9062 / NBRC 15155 / AMRC-C165</strain>
    </source>
</reference>
<dbReference type="PaxDb" id="273075-Ta1282m"/>
<evidence type="ECO:0000259" key="1">
    <source>
        <dbReference type="PROSITE" id="PS50943"/>
    </source>
</evidence>
<sequence length="241" mass="27492">MVIRQFYIQPGIFMIMDIELREKIAGEITLSDSPAETIRKWREEFKISQHELSNFLHQSPSVISDYETGRRKFPSIASVRKIVDALITIDERRGGYIIKKYKSGVPSEALIDIKDYDRDVPLERAIKAINGTNVSHVSIDRDIRGYTIVDGVKAILAFSYYEYSRLYGWSSERAIFFTDVKFGRSPMIAIRVHPLKPAAVVYIQPDNVDELAIKLADIENIPLLVTDMSPETVAHVMGQLR</sequence>
<dbReference type="HOGENOM" id="CLU_077869_0_0_2"/>
<dbReference type="GO" id="GO:0003677">
    <property type="term" value="F:DNA binding"/>
    <property type="evidence" value="ECO:0007669"/>
    <property type="project" value="InterPro"/>
</dbReference>
<dbReference type="KEGG" id="tac:Ta1282"/>
<dbReference type="PROSITE" id="PS50943">
    <property type="entry name" value="HTH_CROC1"/>
    <property type="match status" value="1"/>
</dbReference>
<keyword evidence="3" id="KW-1185">Reference proteome</keyword>
<dbReference type="SMART" id="SM00530">
    <property type="entry name" value="HTH_XRE"/>
    <property type="match status" value="1"/>
</dbReference>